<feature type="region of interest" description="Disordered" evidence="7">
    <location>
        <begin position="187"/>
        <end position="206"/>
    </location>
</feature>
<dbReference type="GO" id="GO:0005856">
    <property type="term" value="C:cytoskeleton"/>
    <property type="evidence" value="ECO:0007669"/>
    <property type="project" value="UniProtKB-SubCell"/>
</dbReference>
<evidence type="ECO:0000313" key="10">
    <source>
        <dbReference type="Proteomes" id="UP000266841"/>
    </source>
</evidence>
<comment type="caution">
    <text evidence="9">The sequence shown here is derived from an EMBL/GenBank/DDBJ whole genome shotgun (WGS) entry which is preliminary data.</text>
</comment>
<dbReference type="InterPro" id="IPR013083">
    <property type="entry name" value="Znf_RING/FYVE/PHD"/>
</dbReference>
<dbReference type="Proteomes" id="UP000266841">
    <property type="component" value="Unassembled WGS sequence"/>
</dbReference>
<dbReference type="PANTHER" id="PTHR24107:SF2">
    <property type="entry name" value="NLR FAMILY CARD DOMAIN CONTAINING 3"/>
    <property type="match status" value="1"/>
</dbReference>
<evidence type="ECO:0000313" key="9">
    <source>
        <dbReference type="EMBL" id="EJK66659.1"/>
    </source>
</evidence>
<dbReference type="EMBL" id="AGNL01014549">
    <property type="protein sequence ID" value="EJK66659.1"/>
    <property type="molecule type" value="Genomic_DNA"/>
</dbReference>
<dbReference type="InterPro" id="IPR052410">
    <property type="entry name" value="DRC5"/>
</dbReference>
<feature type="region of interest" description="Disordered" evidence="7">
    <location>
        <begin position="136"/>
        <end position="155"/>
    </location>
</feature>
<feature type="domain" description="RING-CH-type" evidence="8">
    <location>
        <begin position="950"/>
        <end position="991"/>
    </location>
</feature>
<dbReference type="SMART" id="SM00744">
    <property type="entry name" value="RINGv"/>
    <property type="match status" value="1"/>
</dbReference>
<sequence>MATISYFARITYRKCTKTDRPVIEVLEEKHPEMQMPDLTDGTTTALMSEYEEFPAVLPLQVVSEDVEKLSNKLSGSAGPSSQDAAHFTDMLTRHGKASYELREEISAWAEWMGNTFPPYAAYRVLLTRRLVALDNTSSQASPAKPASGGGAPSSTHIQSLQLYQGNQGPPLGLRRVAVQRERVLQVYAGQSRQPPRLPPRESTASLPTTMDYDALAAATSIEEMTDDEQNRETLRLMRDDDPYLSCLFICSDDNAFHLDEYHPESSEELGWMGHFAKKSTHLKQLSLCGSDEEIFSNCSKQSVDRFVEDIGKCIHIKKLHFNCRNDVIELICKLGGETKSSNITHCDVTDCDLGTPQLYFLFSVFQDMKSLKELSFGYCDDDGHDFDDDVMAGCIPSLTACTAMQELNLSCLGLSTRSCTVLSAAIFPQMASLDFLTLVGNLIGDGCVEILVRGLVGCKHLHTLRLERNRITDNGLDLLIRGLPDSFSRLELSGNQITLAQQLPLLRFEKLGLSRNPLSPGAPQVVAASLVNPECRLKSLALTYTNIGDEGAAILAESLRSNRKVVEMQLAYCNVTNITETGGMNFCPSYAIQQASMPHMARITLFKLWDMRIFLKERKSKRPSQLRRYWSWPTVLRDPLVGEEPKELLSRRRGERFVLKDRGMGGGDAWDAMDDHLAPKVMEEGNVLSEQGGQPPDDQSGDTDEARKPPGQASPSDPNADDGGHGAGEEEDACDPVHCRICGEVCDAMDRPPCDCAENFAIHPGCVIKCAVARNELDFGLDDDSFLASGESYESLSLKLIKPWLHCGKCGTEYRGQVKLTLAKEFYNAYMDRGAGDFKRLVAILTMMSCEIGLLESCNNRSARPYQMMQRLKTEFTEHFRSSKPASKEIHQRHSSKKKKNRGKKPSGSVIDSSQRAKFESDMEKKIAAGLALAEFYQPYKVAPKPTDACCWICMDEEGGELLSTGCACRSSQYVHPDCLRSYAVERNSVKTSLLAAGEDISNIPLDSNPEYREHSQDIQMQYEEPWQRCPSCRQSYQGRICTELADLFLQQYRSLPCFDLKKKAAYGMAIGVCLDTKDHDKGINICDHHLNEIRALGGRPTGNGRYTSNHKMFTLSLADDECNIFLALRLLFEAKGDKAGADKCLKHLLYMGVEELFVDRRGNTDSRVSVRELLDKGPERTQASTSKDANAETIRAVHGPESAEYLHCIFMRCLFSFKDEKVSRKKILGELTSIVVDMRRILGDDHVKTQECMKYYETTMRALGCDVDEPMKTQVLEAITVATLLSDNPTLDGRNVQVLRYTKNNEKLIVTFEHAGKEQKVKVPPNKLIFGEGVNVIVPSGKPGLVCGYDGKSKTYNILCYGDKRTVKYRCDEITMRFGKLNIDELK</sequence>
<evidence type="ECO:0000256" key="6">
    <source>
        <dbReference type="ARBA" id="ARBA00023212"/>
    </source>
</evidence>
<accession>K0SNX4</accession>
<keyword evidence="3" id="KW-0479">Metal-binding</keyword>
<dbReference type="Gene3D" id="3.30.40.10">
    <property type="entry name" value="Zinc/RING finger domain, C3HC4 (zinc finger)"/>
    <property type="match status" value="1"/>
</dbReference>
<protein>
    <recommendedName>
        <fullName evidence="8">RING-CH-type domain-containing protein</fullName>
    </recommendedName>
</protein>
<name>K0SNX4_THAOC</name>
<feature type="compositionally biased region" description="Basic and acidic residues" evidence="7">
    <location>
        <begin position="879"/>
        <end position="892"/>
    </location>
</feature>
<feature type="compositionally biased region" description="Low complexity" evidence="7">
    <location>
        <begin position="137"/>
        <end position="146"/>
    </location>
</feature>
<organism evidence="9 10">
    <name type="scientific">Thalassiosira oceanica</name>
    <name type="common">Marine diatom</name>
    <dbReference type="NCBI Taxonomy" id="159749"/>
    <lineage>
        <taxon>Eukaryota</taxon>
        <taxon>Sar</taxon>
        <taxon>Stramenopiles</taxon>
        <taxon>Ochrophyta</taxon>
        <taxon>Bacillariophyta</taxon>
        <taxon>Coscinodiscophyceae</taxon>
        <taxon>Thalassiosirophycidae</taxon>
        <taxon>Thalassiosirales</taxon>
        <taxon>Thalassiosiraceae</taxon>
        <taxon>Thalassiosira</taxon>
    </lineage>
</organism>
<dbReference type="Pfam" id="PF13516">
    <property type="entry name" value="LRR_6"/>
    <property type="match status" value="2"/>
</dbReference>
<dbReference type="InterPro" id="IPR001611">
    <property type="entry name" value="Leu-rich_rpt"/>
</dbReference>
<dbReference type="SUPFAM" id="SSF52047">
    <property type="entry name" value="RNI-like"/>
    <property type="match status" value="1"/>
</dbReference>
<keyword evidence="4" id="KW-0863">Zinc-finger</keyword>
<keyword evidence="2" id="KW-0963">Cytoplasm</keyword>
<dbReference type="Gene3D" id="3.80.10.10">
    <property type="entry name" value="Ribonuclease Inhibitor"/>
    <property type="match status" value="1"/>
</dbReference>
<evidence type="ECO:0000256" key="3">
    <source>
        <dbReference type="ARBA" id="ARBA00022723"/>
    </source>
</evidence>
<evidence type="ECO:0000256" key="5">
    <source>
        <dbReference type="ARBA" id="ARBA00022833"/>
    </source>
</evidence>
<dbReference type="SMART" id="SM00368">
    <property type="entry name" value="LRR_RI"/>
    <property type="match status" value="3"/>
</dbReference>
<dbReference type="GO" id="GO:0008270">
    <property type="term" value="F:zinc ion binding"/>
    <property type="evidence" value="ECO:0007669"/>
    <property type="project" value="UniProtKB-KW"/>
</dbReference>
<feature type="compositionally biased region" description="Basic residues" evidence="7">
    <location>
        <begin position="893"/>
        <end position="905"/>
    </location>
</feature>
<feature type="region of interest" description="Disordered" evidence="7">
    <location>
        <begin position="687"/>
        <end position="731"/>
    </location>
</feature>
<evidence type="ECO:0000256" key="1">
    <source>
        <dbReference type="ARBA" id="ARBA00004245"/>
    </source>
</evidence>
<reference evidence="9 10" key="1">
    <citation type="journal article" date="2012" name="Genome Biol.">
        <title>Genome and low-iron response of an oceanic diatom adapted to chronic iron limitation.</title>
        <authorList>
            <person name="Lommer M."/>
            <person name="Specht M."/>
            <person name="Roy A.S."/>
            <person name="Kraemer L."/>
            <person name="Andreson R."/>
            <person name="Gutowska M.A."/>
            <person name="Wolf J."/>
            <person name="Bergner S.V."/>
            <person name="Schilhabel M.B."/>
            <person name="Klostermeier U.C."/>
            <person name="Beiko R.G."/>
            <person name="Rosenstiel P."/>
            <person name="Hippler M."/>
            <person name="Laroche J."/>
        </authorList>
    </citation>
    <scope>NUCLEOTIDE SEQUENCE [LARGE SCALE GENOMIC DNA]</scope>
    <source>
        <strain evidence="9 10">CCMP1005</strain>
    </source>
</reference>
<evidence type="ECO:0000256" key="4">
    <source>
        <dbReference type="ARBA" id="ARBA00022771"/>
    </source>
</evidence>
<dbReference type="OrthoDB" id="120976at2759"/>
<keyword evidence="5" id="KW-0862">Zinc</keyword>
<evidence type="ECO:0000259" key="8">
    <source>
        <dbReference type="SMART" id="SM00744"/>
    </source>
</evidence>
<gene>
    <name evidence="9" type="ORF">THAOC_12401</name>
</gene>
<keyword evidence="10" id="KW-1185">Reference proteome</keyword>
<proteinExistence type="predicted"/>
<keyword evidence="6" id="KW-0206">Cytoskeleton</keyword>
<dbReference type="InterPro" id="IPR011016">
    <property type="entry name" value="Znf_RING-CH"/>
</dbReference>
<evidence type="ECO:0000256" key="7">
    <source>
        <dbReference type="SAM" id="MobiDB-lite"/>
    </source>
</evidence>
<dbReference type="PANTHER" id="PTHR24107">
    <property type="entry name" value="YNEIN REGULATORY COMPLEX SUBUNIT 5"/>
    <property type="match status" value="1"/>
</dbReference>
<comment type="subcellular location">
    <subcellularLocation>
        <location evidence="1">Cytoplasm</location>
        <location evidence="1">Cytoskeleton</location>
    </subcellularLocation>
</comment>
<feature type="region of interest" description="Disordered" evidence="7">
    <location>
        <begin position="879"/>
        <end position="917"/>
    </location>
</feature>
<evidence type="ECO:0000256" key="2">
    <source>
        <dbReference type="ARBA" id="ARBA00022490"/>
    </source>
</evidence>
<dbReference type="InterPro" id="IPR032675">
    <property type="entry name" value="LRR_dom_sf"/>
</dbReference>